<dbReference type="InterPro" id="IPR046539">
    <property type="entry name" value="DUF6604"/>
</dbReference>
<proteinExistence type="predicted"/>
<dbReference type="Pfam" id="PF20253">
    <property type="entry name" value="DUF6604"/>
    <property type="match status" value="1"/>
</dbReference>
<gene>
    <name evidence="2" type="ORF">Slin15195_G071980</name>
</gene>
<dbReference type="EMBL" id="CP099422">
    <property type="protein sequence ID" value="USW53879.1"/>
    <property type="molecule type" value="Genomic_DNA"/>
</dbReference>
<feature type="domain" description="DUF6604" evidence="1">
    <location>
        <begin position="36"/>
        <end position="243"/>
    </location>
</feature>
<evidence type="ECO:0000313" key="3">
    <source>
        <dbReference type="Proteomes" id="UP001056384"/>
    </source>
</evidence>
<protein>
    <recommendedName>
        <fullName evidence="1">DUF6604 domain-containing protein</fullName>
    </recommendedName>
</protein>
<dbReference type="Proteomes" id="UP001056384">
    <property type="component" value="Chromosome 5"/>
</dbReference>
<dbReference type="PANTHER" id="PTHR38795">
    <property type="entry name" value="DUF6604 DOMAIN-CONTAINING PROTEIN"/>
    <property type="match status" value="1"/>
</dbReference>
<name>A0A9Q9EL23_9PEZI</name>
<sequence length="847" mass="96529">MPWQFVSITDPYRIYNTQRYGRHLPRWNVPMKAIGKSLETTTTKKLKQYAVDIVSKTPAVTVPPNILSAVDDAIKGRELFSAWYTDDTSTKTDKSRQDQHQSDRQHRYFINALVDIKNTLQRSRIEATDEEDLSGFIRPKKRGAPASRFDSVPVPVKNGYRQLIGDEDELKDTAITSIVTRIEDDDLQNTMALWAYLKDAQAIRQHMKAAWGRYLDGKLSMRAVTHLTEEASNLLYMIHREVEPLYDAFSSLGNFRALLETEHDSKTGSSTGSKDKKSDLDDLLCVPAFCALHWLRNTLICVTNSNFEPTSGFGLDVPYPTHPFAHALIAIAPELSTLVRPIKGDISELEGSVDNYTFSLLKLSEEHQFRMWLVCATQIHMDIWDTLKGDMARGFCHAMVNIWEHQSEWDDCEKQVSSIHAAVKELLGTRGISHDALFKSVMRDQQREGQAGWLVEASFGPRQPPRSPMFLPETLLRILPVLSQYTTRRMLIDRQHCAAEMQNNDSIFIACMHLYRALQRCHQGKYQWQDMETVVWQQRTDSTLADFQQETSLKDIARQLSLHLGTEAALIRGNKTPPLPSYGTTKNKTPKLEAIDTVNLCEGYTFDDDNVLSVKSYYTALRAWMKAFNVDIGRDIGKELSSAWNAKQLTPTQILDMAEFVFVCDDNSLWFRHIKFTQNCIMFVGDVLEATGMLPRRTAGHASDLRESIYSLVHDLLWRAALLPGVKDKLKAIKMEQIKEFDGLWRSATWHKDGYMIPSEMPKALFDDRDTGRVVGKVESDANSLPRFLNSIKRNVKKPARARDSLDAHWPALRASFTFYKPWAQGKSQTTAKSGGITDWDKLITCR</sequence>
<keyword evidence="3" id="KW-1185">Reference proteome</keyword>
<organism evidence="2 3">
    <name type="scientific">Septoria linicola</name>
    <dbReference type="NCBI Taxonomy" id="215465"/>
    <lineage>
        <taxon>Eukaryota</taxon>
        <taxon>Fungi</taxon>
        <taxon>Dikarya</taxon>
        <taxon>Ascomycota</taxon>
        <taxon>Pezizomycotina</taxon>
        <taxon>Dothideomycetes</taxon>
        <taxon>Dothideomycetidae</taxon>
        <taxon>Mycosphaerellales</taxon>
        <taxon>Mycosphaerellaceae</taxon>
        <taxon>Septoria</taxon>
    </lineage>
</organism>
<evidence type="ECO:0000313" key="2">
    <source>
        <dbReference type="EMBL" id="USW53879.1"/>
    </source>
</evidence>
<reference evidence="2" key="1">
    <citation type="submission" date="2022-06" db="EMBL/GenBank/DDBJ databases">
        <title>Complete genome sequences of two strains of the flax pathogen Septoria linicola.</title>
        <authorList>
            <person name="Lapalu N."/>
            <person name="Simon A."/>
            <person name="Demenou B."/>
            <person name="Paumier D."/>
            <person name="Guillot M.-P."/>
            <person name="Gout L."/>
            <person name="Valade R."/>
        </authorList>
    </citation>
    <scope>NUCLEOTIDE SEQUENCE</scope>
    <source>
        <strain evidence="2">SE15195</strain>
    </source>
</reference>
<accession>A0A9Q9EL23</accession>
<dbReference type="PANTHER" id="PTHR38795:SF1">
    <property type="entry name" value="DUF6604 DOMAIN-CONTAINING PROTEIN"/>
    <property type="match status" value="1"/>
</dbReference>
<dbReference type="AlphaFoldDB" id="A0A9Q9EL23"/>
<evidence type="ECO:0000259" key="1">
    <source>
        <dbReference type="Pfam" id="PF20253"/>
    </source>
</evidence>